<dbReference type="RefSeq" id="WP_163861011.1">
    <property type="nucleotide sequence ID" value="NZ_CP048796.1"/>
</dbReference>
<sequence length="233" mass="25708">MSLELAIKENTEVMRQLIATMQSGAVAQPHTTLTLDAESQLSKAETKTISKKETAKIDTHSVINPIDIHTLNLEQLAVLAVLFNGNFDELTTEQLDKVNATIAATGKHRNTQADALYMALVNLEEVTNLPNNTIHDLCLEMLRHWSDIVGITERREFAIELLRAGKVTSKTPEDTDPKVLFEQAEKLILQLAKGGYRNNAVEILTQFGAKKLGQVPEDKLAEVVALAKKALES</sequence>
<evidence type="ECO:0000313" key="2">
    <source>
        <dbReference type="EMBL" id="WFC08105.1"/>
    </source>
</evidence>
<organism evidence="2 4">
    <name type="scientific">Providencia vermicola</name>
    <dbReference type="NCBI Taxonomy" id="333965"/>
    <lineage>
        <taxon>Bacteria</taxon>
        <taxon>Pseudomonadati</taxon>
        <taxon>Pseudomonadota</taxon>
        <taxon>Gammaproteobacteria</taxon>
        <taxon>Enterobacterales</taxon>
        <taxon>Morganellaceae</taxon>
        <taxon>Providencia</taxon>
    </lineage>
</organism>
<dbReference type="EMBL" id="CP116222">
    <property type="protein sequence ID" value="WFC08105.1"/>
    <property type="molecule type" value="Genomic_DNA"/>
</dbReference>
<accession>A0AAX3S4H4</accession>
<reference evidence="2" key="2">
    <citation type="submission" date="2023-01" db="EMBL/GenBank/DDBJ databases">
        <title>The prevalence of carbapenem-resistant bacteria in aquaculture in China and the genetic diversity of carbapenem-resistant genes.</title>
        <authorList>
            <person name="Wen R."/>
        </authorList>
    </citation>
    <scope>NUCLEOTIDE SEQUENCE</scope>
    <source>
        <strain evidence="2">PVA41-chromosome</strain>
    </source>
</reference>
<dbReference type="Proteomes" id="UP001057142">
    <property type="component" value="Chromosome"/>
</dbReference>
<name>A0AAX3S4H4_9GAMM</name>
<dbReference type="EMBL" id="CP097327">
    <property type="protein sequence ID" value="USB35599.1"/>
    <property type="molecule type" value="Genomic_DNA"/>
</dbReference>
<gene>
    <name evidence="1" type="ORF">M5J11_12215</name>
    <name evidence="2" type="ORF">PG365_06965</name>
</gene>
<dbReference type="Proteomes" id="UP001222403">
    <property type="component" value="Chromosome"/>
</dbReference>
<dbReference type="AlphaFoldDB" id="A0AAX3S4H4"/>
<proteinExistence type="predicted"/>
<reference evidence="1" key="1">
    <citation type="journal article" date="2022" name="Front. Microbiol.">
        <title>Identification of a novel aminoglycoside O-nucleotidyltransferase AadA33 in Providencia vermicola.</title>
        <authorList>
            <person name="Feng C."/>
            <person name="Gao M."/>
            <person name="Jiang W."/>
            <person name="Shi W."/>
            <person name="Li A."/>
            <person name="Liu S."/>
            <person name="Zhang L."/>
            <person name="Zhang X."/>
            <person name="Li Q."/>
            <person name="Lin H."/>
            <person name="Lu J."/>
            <person name="Li K."/>
            <person name="Zhang H."/>
            <person name="Hu Y."/>
            <person name="Bao Q."/>
            <person name="Lin X."/>
        </authorList>
    </citation>
    <scope>NUCLEOTIDE SEQUENCE</scope>
    <source>
        <strain evidence="1">P13</strain>
    </source>
</reference>
<evidence type="ECO:0000313" key="3">
    <source>
        <dbReference type="Proteomes" id="UP001057142"/>
    </source>
</evidence>
<keyword evidence="3" id="KW-1185">Reference proteome</keyword>
<evidence type="ECO:0000313" key="4">
    <source>
        <dbReference type="Proteomes" id="UP001222403"/>
    </source>
</evidence>
<evidence type="ECO:0000313" key="1">
    <source>
        <dbReference type="EMBL" id="USB35599.1"/>
    </source>
</evidence>
<protein>
    <submittedName>
        <fullName evidence="2">Uncharacterized protein</fullName>
    </submittedName>
</protein>